<dbReference type="Proteomes" id="UP001152755">
    <property type="component" value="Unassembled WGS sequence"/>
</dbReference>
<evidence type="ECO:0000313" key="1">
    <source>
        <dbReference type="EMBL" id="MDG3016934.1"/>
    </source>
</evidence>
<dbReference type="EMBL" id="JANRHA010000020">
    <property type="protein sequence ID" value="MDG3016934.1"/>
    <property type="molecule type" value="Genomic_DNA"/>
</dbReference>
<accession>A0A9X4M4Z5</accession>
<reference evidence="1" key="1">
    <citation type="submission" date="2022-08" db="EMBL/GenBank/DDBJ databases">
        <title>Genome analysis of Corynebacteriales strain.</title>
        <authorList>
            <person name="Lee S.D."/>
        </authorList>
    </citation>
    <scope>NUCLEOTIDE SEQUENCE</scope>
    <source>
        <strain evidence="1">D3-21</strain>
    </source>
</reference>
<protein>
    <submittedName>
        <fullName evidence="1">Uncharacterized protein</fullName>
    </submittedName>
</protein>
<proteinExistence type="predicted"/>
<sequence length="44" mass="4712">MWNDPFNHFHRMFDHHGFGGPVYAPAPPAPAPGFGFNLGSSASA</sequence>
<keyword evidence="2" id="KW-1185">Reference proteome</keyword>
<evidence type="ECO:0000313" key="2">
    <source>
        <dbReference type="Proteomes" id="UP001152755"/>
    </source>
</evidence>
<name>A0A9X4M4Z5_9ACTN</name>
<gene>
    <name evidence="1" type="ORF">NVS88_20480</name>
</gene>
<comment type="caution">
    <text evidence="1">The sequence shown here is derived from an EMBL/GenBank/DDBJ whole genome shotgun (WGS) entry which is preliminary data.</text>
</comment>
<dbReference type="AlphaFoldDB" id="A0A9X4M4Z5"/>
<dbReference type="RefSeq" id="WP_277830493.1">
    <property type="nucleotide sequence ID" value="NZ_JAAIVF010000001.1"/>
</dbReference>
<organism evidence="1 2">
    <name type="scientific">Speluncibacter jeojiensis</name>
    <dbReference type="NCBI Taxonomy" id="2710754"/>
    <lineage>
        <taxon>Bacteria</taxon>
        <taxon>Bacillati</taxon>
        <taxon>Actinomycetota</taxon>
        <taxon>Actinomycetes</taxon>
        <taxon>Mycobacteriales</taxon>
        <taxon>Speluncibacteraceae</taxon>
        <taxon>Speluncibacter</taxon>
    </lineage>
</organism>